<dbReference type="EMBL" id="KB638321">
    <property type="protein sequence ID" value="EMS12996.1"/>
    <property type="molecule type" value="Genomic_DNA"/>
</dbReference>
<keyword evidence="1" id="KW-0472">Membrane</keyword>
<keyword evidence="1" id="KW-0812">Transmembrane</keyword>
<evidence type="ECO:0000313" key="2">
    <source>
        <dbReference type="EMBL" id="EMS12996.1"/>
    </source>
</evidence>
<organism evidence="2 3">
    <name type="scientific">Entamoeba histolytica HM-3:IMSS</name>
    <dbReference type="NCBI Taxonomy" id="885315"/>
    <lineage>
        <taxon>Eukaryota</taxon>
        <taxon>Amoebozoa</taxon>
        <taxon>Evosea</taxon>
        <taxon>Archamoebae</taxon>
        <taxon>Mastigamoebida</taxon>
        <taxon>Entamoebidae</taxon>
        <taxon>Entamoeba</taxon>
    </lineage>
</organism>
<dbReference type="AlphaFoldDB" id="M7W510"/>
<dbReference type="Proteomes" id="UP000030780">
    <property type="component" value="Unassembled WGS sequence"/>
</dbReference>
<evidence type="ECO:0000313" key="3">
    <source>
        <dbReference type="Proteomes" id="UP000030780"/>
    </source>
</evidence>
<keyword evidence="1" id="KW-1133">Transmembrane helix</keyword>
<evidence type="ECO:0000256" key="1">
    <source>
        <dbReference type="SAM" id="Phobius"/>
    </source>
</evidence>
<dbReference type="VEuPathDB" id="AmoebaDB:KM1_301910"/>
<reference evidence="2 3" key="1">
    <citation type="submission" date="2013-01" db="EMBL/GenBank/DDBJ databases">
        <authorList>
            <person name="Inman J."/>
            <person name="Zafar N."/>
            <person name="Lorenzi H."/>
            <person name="Caler E."/>
        </authorList>
    </citation>
    <scope>NUCLEOTIDE SEQUENCE [LARGE SCALE GENOMIC DNA]</scope>
    <source>
        <strain evidence="2 3">HM-3:IMSS</strain>
    </source>
</reference>
<feature type="transmembrane region" description="Helical" evidence="1">
    <location>
        <begin position="21"/>
        <end position="41"/>
    </location>
</feature>
<feature type="non-terminal residue" evidence="2">
    <location>
        <position position="1"/>
    </location>
</feature>
<accession>M7W510</accession>
<proteinExistence type="predicted"/>
<sequence>KYFFISKLSFIIIYIEYYFQFSYYLLFSLHSFTFKNTIYIFL</sequence>
<protein>
    <submittedName>
        <fullName evidence="2">Uncharacterized protein</fullName>
    </submittedName>
</protein>
<feature type="non-terminal residue" evidence="2">
    <location>
        <position position="42"/>
    </location>
</feature>
<name>M7W510_ENTHI</name>
<gene>
    <name evidence="2" type="ORF">KM1_301910</name>
</gene>